<dbReference type="OrthoDB" id="6285106at2759"/>
<feature type="transmembrane region" description="Helical" evidence="9">
    <location>
        <begin position="12"/>
        <end position="31"/>
    </location>
</feature>
<keyword evidence="6 9" id="KW-0472">Membrane</keyword>
<evidence type="ECO:0000256" key="4">
    <source>
        <dbReference type="ARBA" id="ARBA00022729"/>
    </source>
</evidence>
<dbReference type="Ensembl" id="ENSDLAT00005069243.1">
    <property type="protein sequence ID" value="ENSDLAP00005068529.1"/>
    <property type="gene ID" value="ENSDLAG00005023887.2"/>
</dbReference>
<evidence type="ECO:0000256" key="7">
    <source>
        <dbReference type="ARBA" id="ARBA00023180"/>
    </source>
</evidence>
<keyword evidence="4" id="KW-0732">Signal</keyword>
<keyword evidence="7" id="KW-0325">Glycoprotein</keyword>
<evidence type="ECO:0000256" key="2">
    <source>
        <dbReference type="ARBA" id="ARBA00010297"/>
    </source>
</evidence>
<evidence type="ECO:0000256" key="3">
    <source>
        <dbReference type="ARBA" id="ARBA00022692"/>
    </source>
</evidence>
<feature type="compositionally biased region" description="Basic and acidic residues" evidence="8">
    <location>
        <begin position="462"/>
        <end position="486"/>
    </location>
</feature>
<dbReference type="PANTHER" id="PTHR13055:SF11">
    <property type="entry name" value="PLEXIN DOMAIN-CONTAINING PROTEIN 2"/>
    <property type="match status" value="1"/>
</dbReference>
<comment type="similarity">
    <text evidence="2">Belongs to the plexin family.</text>
</comment>
<dbReference type="InterPro" id="IPR002165">
    <property type="entry name" value="Plexin_repeat"/>
</dbReference>
<dbReference type="RefSeq" id="XP_051259552.1">
    <property type="nucleotide sequence ID" value="XM_051403592.1"/>
</dbReference>
<reference evidence="11" key="1">
    <citation type="submission" date="2025-08" db="UniProtKB">
        <authorList>
            <consortium name="Ensembl"/>
        </authorList>
    </citation>
    <scope>IDENTIFICATION</scope>
</reference>
<keyword evidence="5 9" id="KW-1133">Transmembrane helix</keyword>
<dbReference type="InterPro" id="IPR016201">
    <property type="entry name" value="PSI"/>
</dbReference>
<dbReference type="GO" id="GO:0016020">
    <property type="term" value="C:membrane"/>
    <property type="evidence" value="ECO:0007669"/>
    <property type="project" value="UniProtKB-SubCell"/>
</dbReference>
<feature type="region of interest" description="Disordered" evidence="8">
    <location>
        <begin position="50"/>
        <end position="102"/>
    </location>
</feature>
<feature type="compositionally biased region" description="Basic and acidic residues" evidence="8">
    <location>
        <begin position="85"/>
        <end position="98"/>
    </location>
</feature>
<evidence type="ECO:0000256" key="5">
    <source>
        <dbReference type="ARBA" id="ARBA00022989"/>
    </source>
</evidence>
<evidence type="ECO:0000313" key="11">
    <source>
        <dbReference type="Ensembl" id="ENSDLAP00005068529.1"/>
    </source>
</evidence>
<feature type="transmembrane region" description="Helical" evidence="9">
    <location>
        <begin position="492"/>
        <end position="516"/>
    </location>
</feature>
<proteinExistence type="inferred from homology"/>
<evidence type="ECO:0000313" key="12">
    <source>
        <dbReference type="Proteomes" id="UP000694389"/>
    </source>
</evidence>
<sequence length="600" mass="67764">MRHELRGRMSMSLIKTLNLITGLVVVFQFQLTFMKLKSVYGVYRTDTQELSPPEGRLDVVGGNNEPRERERLAPRTRSGAPGWAADKRGHYRDQHQPEESDPDLLMEEGHDNSTQIVHFNPYIYGQDIDHAYYTSKIYGPGDAASKELWVNVDEMEEDEWKVSGFLSSTHRQAERVNLSFDFPFYGHILKEITVATGGFIYTGDIIHRMLTATQYIAPLMANFDPSLSNNSTVFYFDNGTALVVQWNQIHLQDNISLGTFTFQAVLHSDGRIVFVYKEIPVDINDISTENHPVKVGLSDAFVVLHEIEQIPNVRRRTIYEYHKVDMLKSKISNSTAVEMLPLPTCLQFSSCGPCVTSQIGFNCSWCSRLQRCSSGFDRNRQDWVDLGCPEERRDPLCFRKTDVTNATSHLTHTTTPVTTTVQQKTSSMTSTSLSKTSTVTKPSIHSSTSRRTSTPQPPTSKPAEDDTKMSLHINEPPENKETPGESHEQLQIGLLAGIIMVTVIMAAAVLLSVYMYNHPTSSASIFFMERRPTRWPTMKFRRGSGHPSYAEVEAPGQDKDGAVVIDPKQSFVMSDRRESEQKEGFIVPDQRERFLVSESS</sequence>
<comment type="subcellular location">
    <subcellularLocation>
        <location evidence="1">Membrane</location>
        <topology evidence="1">Single-pass type I membrane protein</topology>
    </subcellularLocation>
</comment>
<name>A0A8P4KG11_DICLA</name>
<feature type="domain" description="PSI" evidence="10">
    <location>
        <begin position="344"/>
        <end position="389"/>
    </location>
</feature>
<dbReference type="PANTHER" id="PTHR13055">
    <property type="entry name" value="TUMOR ENDOTHELIAL MARKER 7 RELATED"/>
    <property type="match status" value="1"/>
</dbReference>
<dbReference type="GeneID" id="127365479"/>
<dbReference type="GeneTree" id="ENSGT00440000033408"/>
<keyword evidence="3 9" id="KW-0812">Transmembrane</keyword>
<evidence type="ECO:0000256" key="9">
    <source>
        <dbReference type="SAM" id="Phobius"/>
    </source>
</evidence>
<dbReference type="SMART" id="SM00423">
    <property type="entry name" value="PSI"/>
    <property type="match status" value="1"/>
</dbReference>
<reference evidence="11" key="2">
    <citation type="submission" date="2025-09" db="UniProtKB">
        <authorList>
            <consortium name="Ensembl"/>
        </authorList>
    </citation>
    <scope>IDENTIFICATION</scope>
</reference>
<evidence type="ECO:0000256" key="8">
    <source>
        <dbReference type="SAM" id="MobiDB-lite"/>
    </source>
</evidence>
<dbReference type="Proteomes" id="UP000694389">
    <property type="component" value="Unassembled WGS sequence"/>
</dbReference>
<feature type="region of interest" description="Disordered" evidence="8">
    <location>
        <begin position="409"/>
        <end position="486"/>
    </location>
</feature>
<keyword evidence="12" id="KW-1185">Reference proteome</keyword>
<dbReference type="AlphaFoldDB" id="A0A8P4KG11"/>
<dbReference type="InterPro" id="IPR031152">
    <property type="entry name" value="PLXDC"/>
</dbReference>
<evidence type="ECO:0000256" key="1">
    <source>
        <dbReference type="ARBA" id="ARBA00004479"/>
    </source>
</evidence>
<accession>A0A8P4KG11</accession>
<protein>
    <submittedName>
        <fullName evidence="11">Plexin domain containing 2a</fullName>
    </submittedName>
</protein>
<evidence type="ECO:0000256" key="6">
    <source>
        <dbReference type="ARBA" id="ARBA00023136"/>
    </source>
</evidence>
<gene>
    <name evidence="11" type="primary">plxdc2a</name>
</gene>
<dbReference type="OMA" id="PTHWPAM"/>
<organism evidence="11 12">
    <name type="scientific">Dicentrarchus labrax</name>
    <name type="common">European seabass</name>
    <name type="synonym">Morone labrax</name>
    <dbReference type="NCBI Taxonomy" id="13489"/>
    <lineage>
        <taxon>Eukaryota</taxon>
        <taxon>Metazoa</taxon>
        <taxon>Chordata</taxon>
        <taxon>Craniata</taxon>
        <taxon>Vertebrata</taxon>
        <taxon>Euteleostomi</taxon>
        <taxon>Actinopterygii</taxon>
        <taxon>Neopterygii</taxon>
        <taxon>Teleostei</taxon>
        <taxon>Neoteleostei</taxon>
        <taxon>Acanthomorphata</taxon>
        <taxon>Eupercaria</taxon>
        <taxon>Moronidae</taxon>
        <taxon>Dicentrarchus</taxon>
    </lineage>
</organism>
<dbReference type="CTD" id="559852"/>
<feature type="compositionally biased region" description="Low complexity" evidence="8">
    <location>
        <begin position="409"/>
        <end position="454"/>
    </location>
</feature>
<dbReference type="Pfam" id="PF01437">
    <property type="entry name" value="PSI"/>
    <property type="match status" value="1"/>
</dbReference>
<evidence type="ECO:0000259" key="10">
    <source>
        <dbReference type="SMART" id="SM00423"/>
    </source>
</evidence>